<evidence type="ECO:0000259" key="1">
    <source>
        <dbReference type="Pfam" id="PF08719"/>
    </source>
</evidence>
<name>A0A8J8SY84_HALGN</name>
<dbReference type="EMBL" id="RRYP01015996">
    <property type="protein sequence ID" value="TNV75259.1"/>
    <property type="molecule type" value="Genomic_DNA"/>
</dbReference>
<dbReference type="Proteomes" id="UP000785679">
    <property type="component" value="Unassembled WGS sequence"/>
</dbReference>
<protein>
    <recommendedName>
        <fullName evidence="1">NADAR domain-containing protein</fullName>
    </recommendedName>
</protein>
<dbReference type="CDD" id="cd15457">
    <property type="entry name" value="NADAR"/>
    <property type="match status" value="1"/>
</dbReference>
<dbReference type="NCBIfam" id="TIGR02464">
    <property type="entry name" value="ribofla_fusion"/>
    <property type="match status" value="1"/>
</dbReference>
<reference evidence="2" key="1">
    <citation type="submission" date="2019-06" db="EMBL/GenBank/DDBJ databases">
        <authorList>
            <person name="Zheng W."/>
        </authorList>
    </citation>
    <scope>NUCLEOTIDE SEQUENCE</scope>
    <source>
        <strain evidence="2">QDHG01</strain>
    </source>
</reference>
<comment type="caution">
    <text evidence="2">The sequence shown here is derived from an EMBL/GenBank/DDBJ whole genome shotgun (WGS) entry which is preliminary data.</text>
</comment>
<sequence>MEDRKIIYFYGEPSPRVRDEDVYLNNYDLSGFKVGDQAYQSVEHYFQSEKYRGYPNANAEEIRKAVIDAIDADTSKKLARTYQDSDKQQSLNADHWHKWEERKDQVMRDAIEYKFAQNEELRKKLIETGDAVLIEDSPVDKYWGGAVEGSLNKLGNMLMEYREKARKEQA</sequence>
<feature type="domain" description="NADAR" evidence="1">
    <location>
        <begin position="21"/>
        <end position="164"/>
    </location>
</feature>
<evidence type="ECO:0000313" key="2">
    <source>
        <dbReference type="EMBL" id="TNV75259.1"/>
    </source>
</evidence>
<dbReference type="Gene3D" id="1.10.357.40">
    <property type="entry name" value="YbiA-like"/>
    <property type="match status" value="1"/>
</dbReference>
<dbReference type="SUPFAM" id="SSF143990">
    <property type="entry name" value="YbiA-like"/>
    <property type="match status" value="1"/>
</dbReference>
<accession>A0A8J8SY84</accession>
<keyword evidence="3" id="KW-1185">Reference proteome</keyword>
<dbReference type="AlphaFoldDB" id="A0A8J8SY84"/>
<dbReference type="Pfam" id="PF08719">
    <property type="entry name" value="NADAR"/>
    <property type="match status" value="1"/>
</dbReference>
<dbReference type="InterPro" id="IPR037238">
    <property type="entry name" value="YbiA-like_sf"/>
</dbReference>
<dbReference type="InterPro" id="IPR012816">
    <property type="entry name" value="NADAR"/>
</dbReference>
<evidence type="ECO:0000313" key="3">
    <source>
        <dbReference type="Proteomes" id="UP000785679"/>
    </source>
</evidence>
<dbReference type="OrthoDB" id="206452at2759"/>
<organism evidence="2 3">
    <name type="scientific">Halteria grandinella</name>
    <dbReference type="NCBI Taxonomy" id="5974"/>
    <lineage>
        <taxon>Eukaryota</taxon>
        <taxon>Sar</taxon>
        <taxon>Alveolata</taxon>
        <taxon>Ciliophora</taxon>
        <taxon>Intramacronucleata</taxon>
        <taxon>Spirotrichea</taxon>
        <taxon>Stichotrichia</taxon>
        <taxon>Sporadotrichida</taxon>
        <taxon>Halteriidae</taxon>
        <taxon>Halteria</taxon>
    </lineage>
</organism>
<proteinExistence type="predicted"/>
<gene>
    <name evidence="2" type="ORF">FGO68_gene5498</name>
</gene>